<dbReference type="SUPFAM" id="SSF103481">
    <property type="entry name" value="Multidrug resistance efflux transporter EmrE"/>
    <property type="match status" value="2"/>
</dbReference>
<dbReference type="InterPro" id="IPR000620">
    <property type="entry name" value="EamA_dom"/>
</dbReference>
<name>A0A0A6VEW6_9BACI</name>
<feature type="transmembrane region" description="Helical" evidence="6">
    <location>
        <begin position="240"/>
        <end position="259"/>
    </location>
</feature>
<dbReference type="InterPro" id="IPR037185">
    <property type="entry name" value="EmrE-like"/>
</dbReference>
<protein>
    <submittedName>
        <fullName evidence="8">Membrane protein</fullName>
    </submittedName>
</protein>
<reference evidence="8 9" key="1">
    <citation type="submission" date="2014-10" db="EMBL/GenBank/DDBJ databases">
        <title>Draft genome of phytase producing Bacillus ginsengihumi strain M2.11.</title>
        <authorList>
            <person name="Toymentseva A."/>
            <person name="Boulygina E.A."/>
            <person name="Kazakov S.V."/>
            <person name="Kayumov I."/>
            <person name="Suleimanova A.D."/>
            <person name="Mardanova A.M."/>
            <person name="Maria S.N."/>
            <person name="Sergey M.Y."/>
            <person name="Sharipova M.R."/>
        </authorList>
    </citation>
    <scope>NUCLEOTIDE SEQUENCE [LARGE SCALE GENOMIC DNA]</scope>
    <source>
        <strain evidence="8 9">M2.11</strain>
    </source>
</reference>
<evidence type="ECO:0000259" key="7">
    <source>
        <dbReference type="Pfam" id="PF00892"/>
    </source>
</evidence>
<dbReference type="Pfam" id="PF00892">
    <property type="entry name" value="EamA"/>
    <property type="match status" value="2"/>
</dbReference>
<comment type="caution">
    <text evidence="8">The sequence shown here is derived from an EMBL/GenBank/DDBJ whole genome shotgun (WGS) entry which is preliminary data.</text>
</comment>
<comment type="similarity">
    <text evidence="2">Belongs to the EamA transporter family.</text>
</comment>
<proteinExistence type="inferred from homology"/>
<feature type="transmembrane region" description="Helical" evidence="6">
    <location>
        <begin position="147"/>
        <end position="166"/>
    </location>
</feature>
<dbReference type="GO" id="GO:0016020">
    <property type="term" value="C:membrane"/>
    <property type="evidence" value="ECO:0007669"/>
    <property type="project" value="UniProtKB-SubCell"/>
</dbReference>
<feature type="transmembrane region" description="Helical" evidence="6">
    <location>
        <begin position="67"/>
        <end position="87"/>
    </location>
</feature>
<feature type="domain" description="EamA" evidence="7">
    <location>
        <begin position="149"/>
        <end position="282"/>
    </location>
</feature>
<feature type="transmembrane region" description="Helical" evidence="6">
    <location>
        <begin position="93"/>
        <end position="113"/>
    </location>
</feature>
<evidence type="ECO:0000313" key="8">
    <source>
        <dbReference type="EMBL" id="KHD86126.1"/>
    </source>
</evidence>
<dbReference type="Proteomes" id="UP000030588">
    <property type="component" value="Unassembled WGS sequence"/>
</dbReference>
<feature type="transmembrane region" description="Helical" evidence="6">
    <location>
        <begin position="33"/>
        <end position="55"/>
    </location>
</feature>
<organism evidence="8 9">
    <name type="scientific">Heyndrickxia ginsengihumi</name>
    <dbReference type="NCBI Taxonomy" id="363870"/>
    <lineage>
        <taxon>Bacteria</taxon>
        <taxon>Bacillati</taxon>
        <taxon>Bacillota</taxon>
        <taxon>Bacilli</taxon>
        <taxon>Bacillales</taxon>
        <taxon>Bacillaceae</taxon>
        <taxon>Heyndrickxia</taxon>
    </lineage>
</organism>
<evidence type="ECO:0000256" key="1">
    <source>
        <dbReference type="ARBA" id="ARBA00004127"/>
    </source>
</evidence>
<feature type="transmembrane region" description="Helical" evidence="6">
    <location>
        <begin position="122"/>
        <end position="141"/>
    </location>
</feature>
<comment type="subcellular location">
    <subcellularLocation>
        <location evidence="1">Endomembrane system</location>
        <topology evidence="1">Multi-pass membrane protein</topology>
    </subcellularLocation>
</comment>
<feature type="transmembrane region" description="Helical" evidence="6">
    <location>
        <begin position="7"/>
        <end position="27"/>
    </location>
</feature>
<dbReference type="PANTHER" id="PTHR32322">
    <property type="entry name" value="INNER MEMBRANE TRANSPORTER"/>
    <property type="match status" value="1"/>
</dbReference>
<feature type="transmembrane region" description="Helical" evidence="6">
    <location>
        <begin position="209"/>
        <end position="228"/>
    </location>
</feature>
<dbReference type="Gene3D" id="1.10.3730.20">
    <property type="match status" value="1"/>
</dbReference>
<feature type="transmembrane region" description="Helical" evidence="6">
    <location>
        <begin position="265"/>
        <end position="282"/>
    </location>
</feature>
<accession>A0A0A6VEW6</accession>
<keyword evidence="5 6" id="KW-0472">Membrane</keyword>
<evidence type="ECO:0000256" key="5">
    <source>
        <dbReference type="ARBA" id="ARBA00023136"/>
    </source>
</evidence>
<dbReference type="InterPro" id="IPR050638">
    <property type="entry name" value="AA-Vitamin_Transporters"/>
</dbReference>
<feature type="transmembrane region" description="Helical" evidence="6">
    <location>
        <begin position="178"/>
        <end position="197"/>
    </location>
</feature>
<keyword evidence="4 6" id="KW-1133">Transmembrane helix</keyword>
<dbReference type="EMBL" id="JRUN01000010">
    <property type="protein sequence ID" value="KHD86126.1"/>
    <property type="molecule type" value="Genomic_DNA"/>
</dbReference>
<evidence type="ECO:0000256" key="4">
    <source>
        <dbReference type="ARBA" id="ARBA00022989"/>
    </source>
</evidence>
<evidence type="ECO:0000256" key="2">
    <source>
        <dbReference type="ARBA" id="ARBA00007362"/>
    </source>
</evidence>
<evidence type="ECO:0000313" key="9">
    <source>
        <dbReference type="Proteomes" id="UP000030588"/>
    </source>
</evidence>
<gene>
    <name evidence="8" type="ORF">NG54_05080</name>
</gene>
<evidence type="ECO:0000256" key="3">
    <source>
        <dbReference type="ARBA" id="ARBA00022692"/>
    </source>
</evidence>
<dbReference type="OrthoDB" id="510638at2"/>
<dbReference type="RefSeq" id="WP_025730826.1">
    <property type="nucleotide sequence ID" value="NZ_JAMAUG010000009.1"/>
</dbReference>
<evidence type="ECO:0000256" key="6">
    <source>
        <dbReference type="SAM" id="Phobius"/>
    </source>
</evidence>
<sequence>MKITEFSALLILGALWGASFLFMRIASPVLGPLVLIDVRVMIAGLFLLIYALLIRRLPNLKAKWKEYLLLGAFNAAIPFTLIATSTLHLTASIAAILNATTPVFTAIVARIWLKETLTLRKLIGIPIGMVGVVILVGWSSVSLTFTVIISICFSLLAALFYGIGGVYTKRVFVGEPPLTLATGQQLGAGLLLIPFSVTNLPHQPVTFTVAIAVISLAIFSTSIGYLLYFYLIHHVGPTKTLSVTFLVPLFGVIFGVLFLHEHISVGTIIGLITIFGSTMFMNDVKLKKTVKKPLCVEGIEK</sequence>
<keyword evidence="3 6" id="KW-0812">Transmembrane</keyword>
<dbReference type="PANTHER" id="PTHR32322:SF9">
    <property type="entry name" value="AMINO-ACID METABOLITE EFFLUX PUMP-RELATED"/>
    <property type="match status" value="1"/>
</dbReference>
<feature type="domain" description="EamA" evidence="7">
    <location>
        <begin position="9"/>
        <end position="136"/>
    </location>
</feature>
<dbReference type="AlphaFoldDB" id="A0A0A6VEW6"/>